<evidence type="ECO:0000313" key="1">
    <source>
        <dbReference type="EMBL" id="CAB4993270.1"/>
    </source>
</evidence>
<sequence length="45" mass="4844">MSILAPLIGGRWACFIAAEAMTHHMFSPVEVLVNTTNGAAPVDFR</sequence>
<name>A0A6J7NIK0_9ZZZZ</name>
<proteinExistence type="predicted"/>
<reference evidence="1" key="1">
    <citation type="submission" date="2020-05" db="EMBL/GenBank/DDBJ databases">
        <authorList>
            <person name="Chiriac C."/>
            <person name="Salcher M."/>
            <person name="Ghai R."/>
            <person name="Kavagutti S V."/>
        </authorList>
    </citation>
    <scope>NUCLEOTIDE SEQUENCE</scope>
</reference>
<organism evidence="1">
    <name type="scientific">freshwater metagenome</name>
    <dbReference type="NCBI Taxonomy" id="449393"/>
    <lineage>
        <taxon>unclassified sequences</taxon>
        <taxon>metagenomes</taxon>
        <taxon>ecological metagenomes</taxon>
    </lineage>
</organism>
<gene>
    <name evidence="1" type="ORF">UFOPK3957_01125</name>
</gene>
<protein>
    <submittedName>
        <fullName evidence="1">Unannotated protein</fullName>
    </submittedName>
</protein>
<dbReference type="EMBL" id="CAFBOM010000189">
    <property type="protein sequence ID" value="CAB4993270.1"/>
    <property type="molecule type" value="Genomic_DNA"/>
</dbReference>
<dbReference type="AlphaFoldDB" id="A0A6J7NIK0"/>
<accession>A0A6J7NIK0</accession>